<keyword evidence="5" id="KW-0479">Metal-binding</keyword>
<proteinExistence type="inferred from homology"/>
<accession>A0A8H3WHS9</accession>
<comment type="caution">
    <text evidence="9">The sequence shown here is derived from an EMBL/GenBank/DDBJ whole genome shotgun (WGS) entry which is preliminary data.</text>
</comment>
<dbReference type="CDD" id="cd13934">
    <property type="entry name" value="RNase_H_Dikarya_like"/>
    <property type="match status" value="1"/>
</dbReference>
<dbReference type="InterPro" id="IPR050092">
    <property type="entry name" value="RNase_H"/>
</dbReference>
<dbReference type="OrthoDB" id="407198at2759"/>
<name>A0A8H3WHS9_9PEZI</name>
<dbReference type="GO" id="GO:0046872">
    <property type="term" value="F:metal ion binding"/>
    <property type="evidence" value="ECO:0007669"/>
    <property type="project" value="UniProtKB-KW"/>
</dbReference>
<dbReference type="PROSITE" id="PS50879">
    <property type="entry name" value="RNASE_H_1"/>
    <property type="match status" value="1"/>
</dbReference>
<evidence type="ECO:0000313" key="9">
    <source>
        <dbReference type="EMBL" id="KAF0327214.1"/>
    </source>
</evidence>
<dbReference type="PANTHER" id="PTHR10642:SF26">
    <property type="entry name" value="RIBONUCLEASE H1"/>
    <property type="match status" value="1"/>
</dbReference>
<dbReference type="EMBL" id="WOWK01000024">
    <property type="protein sequence ID" value="KAF0327214.1"/>
    <property type="molecule type" value="Genomic_DNA"/>
</dbReference>
<evidence type="ECO:0000313" key="10">
    <source>
        <dbReference type="Proteomes" id="UP000434172"/>
    </source>
</evidence>
<keyword evidence="4" id="KW-0540">Nuclease</keyword>
<evidence type="ECO:0000256" key="6">
    <source>
        <dbReference type="ARBA" id="ARBA00022759"/>
    </source>
</evidence>
<dbReference type="InterPro" id="IPR012337">
    <property type="entry name" value="RNaseH-like_sf"/>
</dbReference>
<evidence type="ECO:0000256" key="3">
    <source>
        <dbReference type="ARBA" id="ARBA00012180"/>
    </source>
</evidence>
<evidence type="ECO:0000256" key="1">
    <source>
        <dbReference type="ARBA" id="ARBA00000077"/>
    </source>
</evidence>
<dbReference type="GO" id="GO:0004523">
    <property type="term" value="F:RNA-DNA hybrid ribonuclease activity"/>
    <property type="evidence" value="ECO:0007669"/>
    <property type="project" value="UniProtKB-EC"/>
</dbReference>
<keyword evidence="10" id="KW-1185">Reference proteome</keyword>
<keyword evidence="6" id="KW-0255">Endonuclease</keyword>
<dbReference type="SUPFAM" id="SSF53098">
    <property type="entry name" value="Ribonuclease H-like"/>
    <property type="match status" value="1"/>
</dbReference>
<dbReference type="PANTHER" id="PTHR10642">
    <property type="entry name" value="RIBONUCLEASE H1"/>
    <property type="match status" value="1"/>
</dbReference>
<dbReference type="InterPro" id="IPR002156">
    <property type="entry name" value="RNaseH_domain"/>
</dbReference>
<evidence type="ECO:0000256" key="7">
    <source>
        <dbReference type="ARBA" id="ARBA00022801"/>
    </source>
</evidence>
<keyword evidence="7" id="KW-0378">Hydrolase</keyword>
<dbReference type="Proteomes" id="UP000434172">
    <property type="component" value="Unassembled WGS sequence"/>
</dbReference>
<dbReference type="GO" id="GO:0003676">
    <property type="term" value="F:nucleic acid binding"/>
    <property type="evidence" value="ECO:0007669"/>
    <property type="project" value="InterPro"/>
</dbReference>
<dbReference type="InterPro" id="IPR036397">
    <property type="entry name" value="RNaseH_sf"/>
</dbReference>
<dbReference type="Gene3D" id="3.30.420.10">
    <property type="entry name" value="Ribonuclease H-like superfamily/Ribonuclease H"/>
    <property type="match status" value="1"/>
</dbReference>
<dbReference type="GO" id="GO:0043137">
    <property type="term" value="P:DNA replication, removal of RNA primer"/>
    <property type="evidence" value="ECO:0007669"/>
    <property type="project" value="TreeGrafter"/>
</dbReference>
<organism evidence="9 10">
    <name type="scientific">Colletotrichum asianum</name>
    <dbReference type="NCBI Taxonomy" id="702518"/>
    <lineage>
        <taxon>Eukaryota</taxon>
        <taxon>Fungi</taxon>
        <taxon>Dikarya</taxon>
        <taxon>Ascomycota</taxon>
        <taxon>Pezizomycotina</taxon>
        <taxon>Sordariomycetes</taxon>
        <taxon>Hypocreomycetidae</taxon>
        <taxon>Glomerellales</taxon>
        <taxon>Glomerellaceae</taxon>
        <taxon>Colletotrichum</taxon>
        <taxon>Colletotrichum gloeosporioides species complex</taxon>
    </lineage>
</organism>
<protein>
    <recommendedName>
        <fullName evidence="3">ribonuclease H</fullName>
        <ecNumber evidence="3">3.1.26.4</ecNumber>
    </recommendedName>
</protein>
<dbReference type="Pfam" id="PF00075">
    <property type="entry name" value="RNase_H"/>
    <property type="match status" value="1"/>
</dbReference>
<evidence type="ECO:0000259" key="8">
    <source>
        <dbReference type="PROSITE" id="PS50879"/>
    </source>
</evidence>
<sequence length="347" mass="38968">MFSPPDIDYLDLPNGRTITVCALHHQVVCGRCCLDFSYEVEDGYGEDEEEGELERLERKFRQGRLMDDSSDEELFSTGINALPRDVTFDDVANSKYGRKRDFAAEGIIESKPLRGGPFGGDYDLNKKPQGNVIPTVFEPDNDALSPVVHFPPGVSTKAMPNVVRFINRYNKSEALIYTDGACLDNGAAKARGGCAFVFKPTYSEKESGVVSLRLEDQGPGGEIYQHTSNRAELRAVIAALRFREWYGEGFKSIVIATDSTYVVNGATDWVRAWMRKDWHLSTGGRVKNRDLWETLLLRIEQLKARGMQVRFWRIPRQWNGEADRAAKDAAANLPVSEKFCDVHGILC</sequence>
<evidence type="ECO:0000256" key="4">
    <source>
        <dbReference type="ARBA" id="ARBA00022722"/>
    </source>
</evidence>
<reference evidence="9 10" key="1">
    <citation type="submission" date="2019-12" db="EMBL/GenBank/DDBJ databases">
        <title>A genome sequence resource for the geographically widespread anthracnose pathogen Colletotrichum asianum.</title>
        <authorList>
            <person name="Meng Y."/>
        </authorList>
    </citation>
    <scope>NUCLEOTIDE SEQUENCE [LARGE SCALE GENOMIC DNA]</scope>
    <source>
        <strain evidence="9 10">ICMP 18580</strain>
    </source>
</reference>
<gene>
    <name evidence="9" type="ORF">GQ607_005403</name>
</gene>
<comment type="similarity">
    <text evidence="2">Belongs to the RNase H family.</text>
</comment>
<dbReference type="EC" id="3.1.26.4" evidence="3"/>
<feature type="domain" description="RNase H type-1" evidence="8">
    <location>
        <begin position="170"/>
        <end position="331"/>
    </location>
</feature>
<comment type="catalytic activity">
    <reaction evidence="1">
        <text>Endonucleolytic cleavage to 5'-phosphomonoester.</text>
        <dbReference type="EC" id="3.1.26.4"/>
    </reaction>
</comment>
<evidence type="ECO:0000256" key="5">
    <source>
        <dbReference type="ARBA" id="ARBA00022723"/>
    </source>
</evidence>
<evidence type="ECO:0000256" key="2">
    <source>
        <dbReference type="ARBA" id="ARBA00005300"/>
    </source>
</evidence>
<dbReference type="AlphaFoldDB" id="A0A8H3WHS9"/>